<dbReference type="OMA" id="VNCVWIA"/>
<organism evidence="3 4">
    <name type="scientific">Lingula anatina</name>
    <name type="common">Brachiopod</name>
    <name type="synonym">Lingula unguis</name>
    <dbReference type="NCBI Taxonomy" id="7574"/>
    <lineage>
        <taxon>Eukaryota</taxon>
        <taxon>Metazoa</taxon>
        <taxon>Spiralia</taxon>
        <taxon>Lophotrochozoa</taxon>
        <taxon>Brachiopoda</taxon>
        <taxon>Linguliformea</taxon>
        <taxon>Lingulata</taxon>
        <taxon>Lingulida</taxon>
        <taxon>Linguloidea</taxon>
        <taxon>Lingulidae</taxon>
        <taxon>Lingula</taxon>
    </lineage>
</organism>
<protein>
    <submittedName>
        <fullName evidence="4">Oxidoreductase-like domain-containing protein 1</fullName>
    </submittedName>
</protein>
<accession>A0A1S3HLN7</accession>
<evidence type="ECO:0000313" key="4">
    <source>
        <dbReference type="RefSeq" id="XP_013387018.1"/>
    </source>
</evidence>
<dbReference type="InterPro" id="IPR039251">
    <property type="entry name" value="OXLD1"/>
</dbReference>
<evidence type="ECO:0000259" key="2">
    <source>
        <dbReference type="Pfam" id="PF09791"/>
    </source>
</evidence>
<dbReference type="AlphaFoldDB" id="A0A1S3HLN7"/>
<dbReference type="Proteomes" id="UP000085678">
    <property type="component" value="Unplaced"/>
</dbReference>
<dbReference type="PANTHER" id="PTHR21193">
    <property type="entry name" value="OXIDOREDUCTASE-LIKE DOMAIN-CONTAINING PROTEIN 1"/>
    <property type="match status" value="1"/>
</dbReference>
<name>A0A1S3HLN7_LINAN</name>
<evidence type="ECO:0000313" key="3">
    <source>
        <dbReference type="Proteomes" id="UP000085678"/>
    </source>
</evidence>
<sequence>MSLRHVGARCSVSFCQNILKQKLLVSGGGSIKTLTVQSRAPGKVKDENMGSQQKLNSNASVDAMPGKGPPPEPPIYCCMEGCPDCVYLKYANDLIAYYENGGEKAKMEIEKNVQNPHIQTRVLSQSGLI</sequence>
<dbReference type="GeneID" id="106156350"/>
<dbReference type="GO" id="GO:0005739">
    <property type="term" value="C:mitochondrion"/>
    <property type="evidence" value="ECO:0007669"/>
    <property type="project" value="TreeGrafter"/>
</dbReference>
<gene>
    <name evidence="4" type="primary">LOC106156350</name>
</gene>
<dbReference type="PANTHER" id="PTHR21193:SF3">
    <property type="entry name" value="OXIDOREDUCTASE-LIKE DOMAIN-CONTAINING PROTEIN 1"/>
    <property type="match status" value="1"/>
</dbReference>
<dbReference type="KEGG" id="lak:106156350"/>
<feature type="domain" description="Oxidoreductase-like" evidence="2">
    <location>
        <begin position="69"/>
        <end position="100"/>
    </location>
</feature>
<dbReference type="OrthoDB" id="10064411at2759"/>
<reference evidence="4" key="1">
    <citation type="submission" date="2025-08" db="UniProtKB">
        <authorList>
            <consortium name="RefSeq"/>
        </authorList>
    </citation>
    <scope>IDENTIFICATION</scope>
    <source>
        <tissue evidence="4">Gonads</tissue>
    </source>
</reference>
<dbReference type="Pfam" id="PF09791">
    <property type="entry name" value="Oxidored-like"/>
    <property type="match status" value="1"/>
</dbReference>
<dbReference type="InterPro" id="IPR019180">
    <property type="entry name" value="Oxidoreductase-like_N"/>
</dbReference>
<feature type="compositionally biased region" description="Polar residues" evidence="1">
    <location>
        <begin position="49"/>
        <end position="60"/>
    </location>
</feature>
<feature type="region of interest" description="Disordered" evidence="1">
    <location>
        <begin position="39"/>
        <end position="67"/>
    </location>
</feature>
<proteinExistence type="predicted"/>
<dbReference type="RefSeq" id="XP_013387018.1">
    <property type="nucleotide sequence ID" value="XM_013531564.2"/>
</dbReference>
<evidence type="ECO:0000256" key="1">
    <source>
        <dbReference type="SAM" id="MobiDB-lite"/>
    </source>
</evidence>
<keyword evidence="3" id="KW-1185">Reference proteome</keyword>
<dbReference type="InParanoid" id="A0A1S3HLN7"/>